<evidence type="ECO:0000259" key="2">
    <source>
        <dbReference type="Pfam" id="PF25000"/>
    </source>
</evidence>
<dbReference type="RefSeq" id="WP_253235696.1">
    <property type="nucleotide sequence ID" value="NZ_JAMYJR010000002.1"/>
</dbReference>
<dbReference type="InterPro" id="IPR056681">
    <property type="entry name" value="DUF7779"/>
</dbReference>
<dbReference type="InterPro" id="IPR027417">
    <property type="entry name" value="P-loop_NTPase"/>
</dbReference>
<protein>
    <submittedName>
        <fullName evidence="3">FxSxx-COOH system tetratricopeptide repeat protein</fullName>
    </submittedName>
</protein>
<dbReference type="PANTHER" id="PTHR46082:SF6">
    <property type="entry name" value="AAA+ ATPASE DOMAIN-CONTAINING PROTEIN-RELATED"/>
    <property type="match status" value="1"/>
</dbReference>
<feature type="domain" description="NB-ARC" evidence="1">
    <location>
        <begin position="487"/>
        <end position="628"/>
    </location>
</feature>
<evidence type="ECO:0000313" key="4">
    <source>
        <dbReference type="Proteomes" id="UP001523369"/>
    </source>
</evidence>
<dbReference type="Gene3D" id="1.25.40.10">
    <property type="entry name" value="Tetratricopeptide repeat domain"/>
    <property type="match status" value="2"/>
</dbReference>
<dbReference type="Pfam" id="PF13424">
    <property type="entry name" value="TPR_12"/>
    <property type="match status" value="2"/>
</dbReference>
<evidence type="ECO:0000313" key="3">
    <source>
        <dbReference type="EMBL" id="MCO8269558.1"/>
    </source>
</evidence>
<dbReference type="Pfam" id="PF25000">
    <property type="entry name" value="DUF7779"/>
    <property type="match status" value="1"/>
</dbReference>
<dbReference type="EMBL" id="JAMYJR010000002">
    <property type="protein sequence ID" value="MCO8269558.1"/>
    <property type="molecule type" value="Genomic_DNA"/>
</dbReference>
<dbReference type="NCBIfam" id="NF047398">
    <property type="entry name" value="AAA_KGGVGR"/>
    <property type="match status" value="1"/>
</dbReference>
<organism evidence="3 4">
    <name type="scientific">Paractinoplanes aksuensis</name>
    <dbReference type="NCBI Taxonomy" id="2939490"/>
    <lineage>
        <taxon>Bacteria</taxon>
        <taxon>Bacillati</taxon>
        <taxon>Actinomycetota</taxon>
        <taxon>Actinomycetes</taxon>
        <taxon>Micromonosporales</taxon>
        <taxon>Micromonosporaceae</taxon>
        <taxon>Paractinoplanes</taxon>
    </lineage>
</organism>
<comment type="caution">
    <text evidence="3">The sequence shown here is derived from an EMBL/GenBank/DDBJ whole genome shotgun (WGS) entry which is preliminary data.</text>
</comment>
<keyword evidence="4" id="KW-1185">Reference proteome</keyword>
<dbReference type="Proteomes" id="UP001523369">
    <property type="component" value="Unassembled WGS sequence"/>
</dbReference>
<dbReference type="SUPFAM" id="SSF48452">
    <property type="entry name" value="TPR-like"/>
    <property type="match status" value="3"/>
</dbReference>
<dbReference type="NCBIfam" id="NF040586">
    <property type="entry name" value="FxSxx_TPR"/>
    <property type="match status" value="1"/>
</dbReference>
<dbReference type="PANTHER" id="PTHR46082">
    <property type="entry name" value="ATP/GTP-BINDING PROTEIN-RELATED"/>
    <property type="match status" value="1"/>
</dbReference>
<gene>
    <name evidence="3" type="primary">fxsT</name>
    <name evidence="3" type="ORF">M1L60_03010</name>
</gene>
<dbReference type="Gene3D" id="3.40.50.300">
    <property type="entry name" value="P-loop containing nucleotide triphosphate hydrolases"/>
    <property type="match status" value="2"/>
</dbReference>
<accession>A0ABT1DFF4</accession>
<name>A0ABT1DFF4_9ACTN</name>
<dbReference type="InterPro" id="IPR002182">
    <property type="entry name" value="NB-ARC"/>
</dbReference>
<dbReference type="InterPro" id="IPR053137">
    <property type="entry name" value="NLR-like"/>
</dbReference>
<dbReference type="Pfam" id="PF00931">
    <property type="entry name" value="NB-ARC"/>
    <property type="match status" value="1"/>
</dbReference>
<feature type="domain" description="DUF7779" evidence="2">
    <location>
        <begin position="706"/>
        <end position="794"/>
    </location>
</feature>
<dbReference type="SUPFAM" id="SSF52540">
    <property type="entry name" value="P-loop containing nucleoside triphosphate hydrolases"/>
    <property type="match status" value="2"/>
</dbReference>
<proteinExistence type="predicted"/>
<reference evidence="3 4" key="1">
    <citation type="submission" date="2022-06" db="EMBL/GenBank/DDBJ databases">
        <title>New Species of the Genus Actinoplanes, ActinopZanes ferrugineus.</title>
        <authorList>
            <person name="Ding P."/>
        </authorList>
    </citation>
    <scope>NUCLEOTIDE SEQUENCE [LARGE SCALE GENOMIC DNA]</scope>
    <source>
        <strain evidence="3 4">TRM88003</strain>
    </source>
</reference>
<evidence type="ECO:0000259" key="1">
    <source>
        <dbReference type="Pfam" id="PF00931"/>
    </source>
</evidence>
<sequence>MTDGRGGKVVTFYSYKGGTGRTMALANVAWILAANGKRVLVADWDLESPGLHRFFRPFVEPEALADSGGVIELVRGYEQATLQDVERDDDWHRDYARVSRHAFTINWDRFPNGGTLDFLGAGSQNQDYARSVYERDWDEFYERLGGGQLFDALREDMKQHYDYALIDSRTGWSDVAGICTVHMPDVLIDCFTFSEQGIDGAATVAANVSSQQGRRQIRILPVPMRVDLAELKRADAGRIAARQRFGGLPGNMTTAERDAYWSTVEVPYVPFYAYEETLATFGDRPGSRSSMLAAYETLTKYITDGEITALPPMEESLRERTAARFVRPTVRPESTIALRFAPDDRVWAEWIGKVLETAGVTVHPVAVDPDADNVPTPAGRILTVVSAANALAEQARVPRDRTDPRTPLVVYVTDVSALRGQSESDSAFLSGQPEELAVTRLLRLVGHPVDDFDRTRIGLRYPGRSTLLFNAPIRNVQFTGREKDLQDLRGKLQTSSSPVVLSGASPVALQGMGGIGKTQVAMEYAHRFRNAYDFVWWIDADPVTFVDTQLSDLARELGLASDGGIAEQAQAVLSALRRGRALGRWLVVFDNAEDIAVVSRFLPAGPGGHVIVTSRDAAWGEHAQTVQVDVFDRRESISHLRRRVPSLRADDASRLAELLGDLPIAVAAAGAWLADTGAPVSDYLRHIEQYGPANLESVWDLSLKRLEERSAAAYRLLTLCSVLAPQIALDLVYSDRMAELLRPLDPMVTDAMYRGSLIQQINRLALLKVDVGGGQIHVHRIVQHVVRQRMTPEQVEEARRQVHLVLAAARPTGEVDDPKNWPRFRQLWTHLEVSQAHLSREEPVRRLIIDRVRYVWQSGGYNDGRRLAEEYVRRWTELRDRLTDPAERDSLSRQLLYLRFNLSNIVRDRADFAEARALDEQVLTEQRDLLGENHPHTLTTAGGLGASLRALGLYADALRLDERTTAAWIENFGEDQLRTMMAMNNLASSLRLSGRVREARDRERHLYERCNLVLGENHILTLQVGNNFGRDLREAGEYVESITLLQDVLARHRRAFGDNAPKTYSTMTNLAVSERSAGRSREAANRLDLAYDNLNRLLGPDGPETLACRLSRAVNLLATGEPDTAGDEMARVERSYRARLGASHPHTLTCVSNRSTVARALGDLGTARRLAREAAEGFDRRLGPDHPYTQAARMNLAIFTAEWGAVPEAYDMIVPVVAGIERLLGHNHPDTARAEANLSLMRADVEGHDPTLEREAVRRLRDLLGDTHPAVEALREGRYVHRTLDPHPF</sequence>
<dbReference type="Pfam" id="PF13374">
    <property type="entry name" value="TPR_10"/>
    <property type="match status" value="2"/>
</dbReference>
<dbReference type="InterPro" id="IPR011990">
    <property type="entry name" value="TPR-like_helical_dom_sf"/>
</dbReference>